<organism evidence="1 2">
    <name type="scientific">Methylovirgula ligni</name>
    <dbReference type="NCBI Taxonomy" id="569860"/>
    <lineage>
        <taxon>Bacteria</taxon>
        <taxon>Pseudomonadati</taxon>
        <taxon>Pseudomonadota</taxon>
        <taxon>Alphaproteobacteria</taxon>
        <taxon>Hyphomicrobiales</taxon>
        <taxon>Beijerinckiaceae</taxon>
        <taxon>Methylovirgula</taxon>
    </lineage>
</organism>
<dbReference type="GO" id="GO:0003677">
    <property type="term" value="F:DNA binding"/>
    <property type="evidence" value="ECO:0007669"/>
    <property type="project" value="InterPro"/>
</dbReference>
<evidence type="ECO:0000313" key="1">
    <source>
        <dbReference type="EMBL" id="REF84190.1"/>
    </source>
</evidence>
<dbReference type="Gene3D" id="3.40.50.10110">
    <property type="entry name" value="DNA polymerase III subunit chi"/>
    <property type="match status" value="1"/>
</dbReference>
<dbReference type="GO" id="GO:0006260">
    <property type="term" value="P:DNA replication"/>
    <property type="evidence" value="ECO:0007669"/>
    <property type="project" value="InterPro"/>
</dbReference>
<dbReference type="RefSeq" id="WP_115837544.1">
    <property type="nucleotide sequence ID" value="NZ_CP025086.1"/>
</dbReference>
<dbReference type="NCBIfam" id="NF004347">
    <property type="entry name" value="PRK05728.1-4"/>
    <property type="match status" value="1"/>
</dbReference>
<dbReference type="Proteomes" id="UP000256900">
    <property type="component" value="Unassembled WGS sequence"/>
</dbReference>
<dbReference type="EMBL" id="QUMO01000005">
    <property type="protein sequence ID" value="REF84190.1"/>
    <property type="molecule type" value="Genomic_DNA"/>
</dbReference>
<gene>
    <name evidence="1" type="ORF">DES32_3037</name>
</gene>
<keyword evidence="2" id="KW-1185">Reference proteome</keyword>
<comment type="caution">
    <text evidence="1">The sequence shown here is derived from an EMBL/GenBank/DDBJ whole genome shotgun (WGS) entry which is preliminary data.</text>
</comment>
<dbReference type="InterPro" id="IPR036768">
    <property type="entry name" value="PolIII_chi_sf"/>
</dbReference>
<dbReference type="GO" id="GO:0003887">
    <property type="term" value="F:DNA-directed DNA polymerase activity"/>
    <property type="evidence" value="ECO:0007669"/>
    <property type="project" value="InterPro"/>
</dbReference>
<dbReference type="AlphaFoldDB" id="A0A3D9YNN0"/>
<dbReference type="PANTHER" id="PTHR38767">
    <property type="entry name" value="DNA POLYMERASE III SUBUNIT CHI"/>
    <property type="match status" value="1"/>
</dbReference>
<dbReference type="SUPFAM" id="SSF102400">
    <property type="entry name" value="DNA polymerase III chi subunit"/>
    <property type="match status" value="1"/>
</dbReference>
<sequence>MEIWFYHLQSQPLERALPALLERALAQGWRAVVQAASEERLDALDEVLWTYADASFLAHGRARDGDAEMQPVYLTCGGENPNAARLRLFVDGADVAGNLAADAAYERAILLFDGNDPDQLDGARSQWKALKSSGFPLTYWQQNERGGWEKRG</sequence>
<protein>
    <submittedName>
        <fullName evidence="1">DNA polymerase III chi subunit</fullName>
    </submittedName>
</protein>
<dbReference type="GO" id="GO:0032298">
    <property type="term" value="P:positive regulation of DNA-templated DNA replication initiation"/>
    <property type="evidence" value="ECO:0007669"/>
    <property type="project" value="TreeGrafter"/>
</dbReference>
<dbReference type="PANTHER" id="PTHR38767:SF1">
    <property type="entry name" value="DNA POLYMERASE III SUBUNIT CHI"/>
    <property type="match status" value="1"/>
</dbReference>
<dbReference type="Pfam" id="PF04364">
    <property type="entry name" value="DNA_pol3_chi"/>
    <property type="match status" value="1"/>
</dbReference>
<dbReference type="InterPro" id="IPR007459">
    <property type="entry name" value="DNA_pol3_chi"/>
</dbReference>
<dbReference type="OrthoDB" id="9795973at2"/>
<name>A0A3D9YNN0_9HYPH</name>
<proteinExistence type="predicted"/>
<accession>A0A3D9YNN0</accession>
<evidence type="ECO:0000313" key="2">
    <source>
        <dbReference type="Proteomes" id="UP000256900"/>
    </source>
</evidence>
<reference evidence="1 2" key="1">
    <citation type="submission" date="2018-08" db="EMBL/GenBank/DDBJ databases">
        <title>Genomic Encyclopedia of Type Strains, Phase IV (KMG-IV): sequencing the most valuable type-strain genomes for metagenomic binning, comparative biology and taxonomic classification.</title>
        <authorList>
            <person name="Goeker M."/>
        </authorList>
    </citation>
    <scope>NUCLEOTIDE SEQUENCE [LARGE SCALE GENOMIC DNA]</scope>
    <source>
        <strain evidence="1 2">BW863</strain>
    </source>
</reference>